<evidence type="ECO:0000256" key="1">
    <source>
        <dbReference type="SAM" id="Coils"/>
    </source>
</evidence>
<keyword evidence="1" id="KW-0175">Coiled coil</keyword>
<organism evidence="2 3">
    <name type="scientific">Oceanobacillus luteolus</name>
    <dbReference type="NCBI Taxonomy" id="1274358"/>
    <lineage>
        <taxon>Bacteria</taxon>
        <taxon>Bacillati</taxon>
        <taxon>Bacillota</taxon>
        <taxon>Bacilli</taxon>
        <taxon>Bacillales</taxon>
        <taxon>Bacillaceae</taxon>
        <taxon>Oceanobacillus</taxon>
    </lineage>
</organism>
<accession>A0ABW4HWN2</accession>
<feature type="coiled-coil region" evidence="1">
    <location>
        <begin position="6"/>
        <end position="36"/>
    </location>
</feature>
<evidence type="ECO:0008006" key="4">
    <source>
        <dbReference type="Google" id="ProtNLM"/>
    </source>
</evidence>
<proteinExistence type="predicted"/>
<dbReference type="EMBL" id="JBHUDE010000159">
    <property type="protein sequence ID" value="MFD1609541.1"/>
    <property type="molecule type" value="Genomic_DNA"/>
</dbReference>
<evidence type="ECO:0000313" key="3">
    <source>
        <dbReference type="Proteomes" id="UP001597221"/>
    </source>
</evidence>
<evidence type="ECO:0000313" key="2">
    <source>
        <dbReference type="EMBL" id="MFD1609541.1"/>
    </source>
</evidence>
<sequence length="59" mass="7024">MQKDSGLKVEEELDALEKKINELDDKLLEIEDVEILQEMYSEKEALEKKWETLVESIER</sequence>
<keyword evidence="3" id="KW-1185">Reference proteome</keyword>
<comment type="caution">
    <text evidence="2">The sequence shown here is derived from an EMBL/GenBank/DDBJ whole genome shotgun (WGS) entry which is preliminary data.</text>
</comment>
<dbReference type="Proteomes" id="UP001597221">
    <property type="component" value="Unassembled WGS sequence"/>
</dbReference>
<protein>
    <recommendedName>
        <fullName evidence="4">ABC transporter Uup C-terminal domain-containing protein</fullName>
    </recommendedName>
</protein>
<name>A0ABW4HWN2_9BACI</name>
<gene>
    <name evidence="2" type="ORF">ACFSBH_18135</name>
</gene>
<reference evidence="3" key="1">
    <citation type="journal article" date="2019" name="Int. J. Syst. Evol. Microbiol.">
        <title>The Global Catalogue of Microorganisms (GCM) 10K type strain sequencing project: providing services to taxonomists for standard genome sequencing and annotation.</title>
        <authorList>
            <consortium name="The Broad Institute Genomics Platform"/>
            <consortium name="The Broad Institute Genome Sequencing Center for Infectious Disease"/>
            <person name="Wu L."/>
            <person name="Ma J."/>
        </authorList>
    </citation>
    <scope>NUCLEOTIDE SEQUENCE [LARGE SCALE GENOMIC DNA]</scope>
    <source>
        <strain evidence="3">CGMCC 1.12376</strain>
    </source>
</reference>